<keyword evidence="2" id="KW-1185">Reference proteome</keyword>
<evidence type="ECO:0008006" key="3">
    <source>
        <dbReference type="Google" id="ProtNLM"/>
    </source>
</evidence>
<reference evidence="1 2" key="1">
    <citation type="submission" date="2020-08" db="EMBL/GenBank/DDBJ databases">
        <title>Genomic Encyclopedia of Type Strains, Phase III (KMG-III): the genomes of soil and plant-associated and newly described type strains.</title>
        <authorList>
            <person name="Whitman W."/>
        </authorList>
    </citation>
    <scope>NUCLEOTIDE SEQUENCE [LARGE SCALE GENOMIC DNA]</scope>
    <source>
        <strain evidence="1 2">CECT 8234</strain>
    </source>
</reference>
<dbReference type="PROSITE" id="PS51257">
    <property type="entry name" value="PROKAR_LIPOPROTEIN"/>
    <property type="match status" value="1"/>
</dbReference>
<dbReference type="EMBL" id="JACHXW010000015">
    <property type="protein sequence ID" value="MBB3154312.1"/>
    <property type="molecule type" value="Genomic_DNA"/>
</dbReference>
<proteinExistence type="predicted"/>
<gene>
    <name evidence="1" type="ORF">FHS16_004394</name>
</gene>
<evidence type="ECO:0000313" key="2">
    <source>
        <dbReference type="Proteomes" id="UP000518605"/>
    </source>
</evidence>
<organism evidence="1 2">
    <name type="scientific">Paenibacillus endophyticus</name>
    <dbReference type="NCBI Taxonomy" id="1294268"/>
    <lineage>
        <taxon>Bacteria</taxon>
        <taxon>Bacillati</taxon>
        <taxon>Bacillota</taxon>
        <taxon>Bacilli</taxon>
        <taxon>Bacillales</taxon>
        <taxon>Paenibacillaceae</taxon>
        <taxon>Paenibacillus</taxon>
    </lineage>
</organism>
<comment type="caution">
    <text evidence="1">The sequence shown here is derived from an EMBL/GenBank/DDBJ whole genome shotgun (WGS) entry which is preliminary data.</text>
</comment>
<sequence>MKLWQSILLLGMLTACSGRSDPFYDENAGYKPSTVNNDFIVPLQAESEETKFSNPNILKGLKYNLKDVGGLQGLYPPMHYFEELERLGWMEQKEERMGHAHFFKKETTVMSVIVKEDFFHVYEMKKTKQK</sequence>
<accession>A0A7W5CB36</accession>
<protein>
    <recommendedName>
        <fullName evidence="3">Lipoprotein</fullName>
    </recommendedName>
</protein>
<evidence type="ECO:0000313" key="1">
    <source>
        <dbReference type="EMBL" id="MBB3154312.1"/>
    </source>
</evidence>
<dbReference type="RefSeq" id="WP_183567517.1">
    <property type="nucleotide sequence ID" value="NZ_CBCSLB010000016.1"/>
</dbReference>
<dbReference type="Proteomes" id="UP000518605">
    <property type="component" value="Unassembled WGS sequence"/>
</dbReference>
<dbReference type="AlphaFoldDB" id="A0A7W5CB36"/>
<name>A0A7W5CB36_9BACL</name>